<gene>
    <name evidence="2" type="ORF">UX87_C0009G0010</name>
</gene>
<evidence type="ECO:0000313" key="3">
    <source>
        <dbReference type="Proteomes" id="UP000034364"/>
    </source>
</evidence>
<name>A0A0G1UDX6_9BACT</name>
<accession>A0A0G1UDX6</accession>
<organism evidence="2 3">
    <name type="scientific">Candidatus Amesbacteria bacterium GW2011_GWA1_47_16</name>
    <dbReference type="NCBI Taxonomy" id="1618353"/>
    <lineage>
        <taxon>Bacteria</taxon>
        <taxon>Candidatus Amesiibacteriota</taxon>
    </lineage>
</organism>
<dbReference type="Proteomes" id="UP000034364">
    <property type="component" value="Unassembled WGS sequence"/>
</dbReference>
<evidence type="ECO:0000313" key="2">
    <source>
        <dbReference type="EMBL" id="KKU64328.1"/>
    </source>
</evidence>
<feature type="transmembrane region" description="Helical" evidence="1">
    <location>
        <begin position="6"/>
        <end position="24"/>
    </location>
</feature>
<protein>
    <submittedName>
        <fullName evidence="2">Uncharacterized protein</fullName>
    </submittedName>
</protein>
<proteinExistence type="predicted"/>
<comment type="caution">
    <text evidence="2">The sequence shown here is derived from an EMBL/GenBank/DDBJ whole genome shotgun (WGS) entry which is preliminary data.</text>
</comment>
<keyword evidence="1" id="KW-0472">Membrane</keyword>
<keyword evidence="1" id="KW-1133">Transmembrane helix</keyword>
<reference evidence="2 3" key="1">
    <citation type="journal article" date="2015" name="Nature">
        <title>rRNA introns, odd ribosomes, and small enigmatic genomes across a large radiation of phyla.</title>
        <authorList>
            <person name="Brown C.T."/>
            <person name="Hug L.A."/>
            <person name="Thomas B.C."/>
            <person name="Sharon I."/>
            <person name="Castelle C.J."/>
            <person name="Singh A."/>
            <person name="Wilkins M.J."/>
            <person name="Williams K.H."/>
            <person name="Banfield J.F."/>
        </authorList>
    </citation>
    <scope>NUCLEOTIDE SEQUENCE [LARGE SCALE GENOMIC DNA]</scope>
</reference>
<keyword evidence="1" id="KW-0812">Transmembrane</keyword>
<dbReference type="AlphaFoldDB" id="A0A0G1UDX6"/>
<sequence length="208" mass="24189">MVTKIAWWKILLIAGIGLGVLVTLQDYRRWRWEETHKYGYGYESEGEAALPLSKLYLNRTLRVRLKYPEEWQITENEKFKPDNQGVFPQLERIIPAGVRVIAARWDEKLILTAENTEEGLPDIADTEVERLAGEGKILSREREYMSVPGLTLIVLTWEEEKGGQKTIRQRVLGKNEERLIILDTEVAKDEWDKYKNTIRGIYESLVAI</sequence>
<evidence type="ECO:0000256" key="1">
    <source>
        <dbReference type="SAM" id="Phobius"/>
    </source>
</evidence>
<dbReference type="EMBL" id="LCNV01000009">
    <property type="protein sequence ID" value="KKU64328.1"/>
    <property type="molecule type" value="Genomic_DNA"/>
</dbReference>